<reference evidence="2 3" key="1">
    <citation type="submission" date="2018-03" db="EMBL/GenBank/DDBJ databases">
        <authorList>
            <person name="Keele B.F."/>
        </authorList>
    </citation>
    <scope>NUCLEOTIDE SEQUENCE [LARGE SCALE GENOMIC DNA]</scope>
    <source>
        <strain evidence="2 3">YL28-9</strain>
    </source>
</reference>
<dbReference type="EMBL" id="PYLS01000005">
    <property type="protein sequence ID" value="PST83081.1"/>
    <property type="molecule type" value="Genomic_DNA"/>
</dbReference>
<evidence type="ECO:0000313" key="2">
    <source>
        <dbReference type="EMBL" id="PST83081.1"/>
    </source>
</evidence>
<evidence type="ECO:0000313" key="3">
    <source>
        <dbReference type="Proteomes" id="UP000240912"/>
    </source>
</evidence>
<feature type="domain" description="Arm DNA-binding" evidence="1">
    <location>
        <begin position="13"/>
        <end position="55"/>
    </location>
</feature>
<name>A0A2T3HL18_9SPHI</name>
<comment type="caution">
    <text evidence="2">The sequence shown here is derived from an EMBL/GenBank/DDBJ whole genome shotgun (WGS) entry which is preliminary data.</text>
</comment>
<dbReference type="Pfam" id="PF17293">
    <property type="entry name" value="Arm-DNA-bind_5"/>
    <property type="match status" value="1"/>
</dbReference>
<keyword evidence="3" id="KW-1185">Reference proteome</keyword>
<dbReference type="InterPro" id="IPR035386">
    <property type="entry name" value="Arm-DNA-bind_5"/>
</dbReference>
<protein>
    <recommendedName>
        <fullName evidence="1">Arm DNA-binding domain-containing protein</fullName>
    </recommendedName>
</protein>
<evidence type="ECO:0000259" key="1">
    <source>
        <dbReference type="Pfam" id="PF17293"/>
    </source>
</evidence>
<dbReference type="OrthoDB" id="1098628at2"/>
<sequence length="85" mass="9441">MVMKVNENLSILFYLNTPKKSRDGLVPIYVRITVDGKKDEFSSGKKSTLNIGMQKLAQAKTAPIRRLSTAISQKQNPDLKNATSC</sequence>
<accession>A0A2T3HL18</accession>
<proteinExistence type="predicted"/>
<gene>
    <name evidence="2" type="ORF">C7T94_10720</name>
</gene>
<dbReference type="AlphaFoldDB" id="A0A2T3HL18"/>
<organism evidence="2 3">
    <name type="scientific">Pedobacter yulinensis</name>
    <dbReference type="NCBI Taxonomy" id="2126353"/>
    <lineage>
        <taxon>Bacteria</taxon>
        <taxon>Pseudomonadati</taxon>
        <taxon>Bacteroidota</taxon>
        <taxon>Sphingobacteriia</taxon>
        <taxon>Sphingobacteriales</taxon>
        <taxon>Sphingobacteriaceae</taxon>
        <taxon>Pedobacter</taxon>
    </lineage>
</organism>
<dbReference type="Proteomes" id="UP000240912">
    <property type="component" value="Unassembled WGS sequence"/>
</dbReference>